<protein>
    <recommendedName>
        <fullName evidence="6">O-antigen ligase-related domain-containing protein</fullName>
    </recommendedName>
</protein>
<feature type="transmembrane region" description="Helical" evidence="5">
    <location>
        <begin position="254"/>
        <end position="272"/>
    </location>
</feature>
<name>A0ABP7BA62_9MICO</name>
<evidence type="ECO:0000256" key="3">
    <source>
        <dbReference type="ARBA" id="ARBA00022989"/>
    </source>
</evidence>
<evidence type="ECO:0000256" key="4">
    <source>
        <dbReference type="ARBA" id="ARBA00023136"/>
    </source>
</evidence>
<keyword evidence="8" id="KW-1185">Reference proteome</keyword>
<keyword evidence="3 5" id="KW-1133">Transmembrane helix</keyword>
<dbReference type="PANTHER" id="PTHR37422:SF21">
    <property type="entry name" value="EXOQ-LIKE PROTEIN"/>
    <property type="match status" value="1"/>
</dbReference>
<dbReference type="Proteomes" id="UP001410795">
    <property type="component" value="Unassembled WGS sequence"/>
</dbReference>
<evidence type="ECO:0000313" key="8">
    <source>
        <dbReference type="Proteomes" id="UP001410795"/>
    </source>
</evidence>
<dbReference type="RefSeq" id="WP_221855330.1">
    <property type="nucleotide sequence ID" value="NZ_BAAAYV010000005.1"/>
</dbReference>
<dbReference type="PANTHER" id="PTHR37422">
    <property type="entry name" value="TEICHURONIC ACID BIOSYNTHESIS PROTEIN TUAE"/>
    <property type="match status" value="1"/>
</dbReference>
<keyword evidence="2 5" id="KW-0812">Transmembrane</keyword>
<dbReference type="EMBL" id="BAAAYV010000005">
    <property type="protein sequence ID" value="GAA3653073.1"/>
    <property type="molecule type" value="Genomic_DNA"/>
</dbReference>
<sequence length="444" mass="47697">MTASGDATPVRVLRLLQSAELARAFALAALATAFSAFAIGRMAGEATLVTIVAGLDALGIAILVARRDELTPLRFAPTSLLAFLAWTLASVVWSFDKTSTLAGWLGLVGWGLIALVIGHTRDALQTVRALGDVLRWMLALSLAVEILAGVLLDMPFPFLGIAGDLAHGGPVQGLFGTRNMLGFVAVMALVTFAIEWRTRSVPRGLSVFSLSLAGLLAVLSASPTVLVLAVAVLTATVALIVVRRAQPSRRRATQWTVGAVVAAVLGACYLLRHRIIRLLDAASDFSTRADLWNEILDWLRPRPVQGWGWHGTWHDGSGGGAPYPLNVINFVLDDRHLSALNAYFDVLIQVGWAGLLLFGGMCAVAMVRSWLVAGERRSVVHAWTPLMLVTLLVDSMFESFTLHGVGWLMLVVCAVRAGQSRSWRDRLRDMVDGGASQDPLAPTR</sequence>
<reference evidence="8" key="1">
    <citation type="journal article" date="2019" name="Int. J. Syst. Evol. Microbiol.">
        <title>The Global Catalogue of Microorganisms (GCM) 10K type strain sequencing project: providing services to taxonomists for standard genome sequencing and annotation.</title>
        <authorList>
            <consortium name="The Broad Institute Genomics Platform"/>
            <consortium name="The Broad Institute Genome Sequencing Center for Infectious Disease"/>
            <person name="Wu L."/>
            <person name="Ma J."/>
        </authorList>
    </citation>
    <scope>NUCLEOTIDE SEQUENCE [LARGE SCALE GENOMIC DNA]</scope>
    <source>
        <strain evidence="8">JCM 16546</strain>
    </source>
</reference>
<evidence type="ECO:0000256" key="1">
    <source>
        <dbReference type="ARBA" id="ARBA00004141"/>
    </source>
</evidence>
<evidence type="ECO:0000256" key="5">
    <source>
        <dbReference type="SAM" id="Phobius"/>
    </source>
</evidence>
<organism evidence="7 8">
    <name type="scientific">Microbacterium marinilacus</name>
    <dbReference type="NCBI Taxonomy" id="415209"/>
    <lineage>
        <taxon>Bacteria</taxon>
        <taxon>Bacillati</taxon>
        <taxon>Actinomycetota</taxon>
        <taxon>Actinomycetes</taxon>
        <taxon>Micrococcales</taxon>
        <taxon>Microbacteriaceae</taxon>
        <taxon>Microbacterium</taxon>
    </lineage>
</organism>
<comment type="caution">
    <text evidence="7">The sequence shown here is derived from an EMBL/GenBank/DDBJ whole genome shotgun (WGS) entry which is preliminary data.</text>
</comment>
<feature type="transmembrane region" description="Helical" evidence="5">
    <location>
        <begin position="402"/>
        <end position="418"/>
    </location>
</feature>
<feature type="transmembrane region" description="Helical" evidence="5">
    <location>
        <begin position="46"/>
        <end position="65"/>
    </location>
</feature>
<evidence type="ECO:0000256" key="2">
    <source>
        <dbReference type="ARBA" id="ARBA00022692"/>
    </source>
</evidence>
<feature type="transmembrane region" description="Helical" evidence="5">
    <location>
        <begin position="201"/>
        <end position="219"/>
    </location>
</feature>
<feature type="transmembrane region" description="Helical" evidence="5">
    <location>
        <begin position="346"/>
        <end position="367"/>
    </location>
</feature>
<proteinExistence type="predicted"/>
<feature type="domain" description="O-antigen ligase-related" evidence="6">
    <location>
        <begin position="209"/>
        <end position="358"/>
    </location>
</feature>
<dbReference type="InterPro" id="IPR051533">
    <property type="entry name" value="WaaL-like"/>
</dbReference>
<feature type="transmembrane region" description="Helical" evidence="5">
    <location>
        <begin position="21"/>
        <end position="40"/>
    </location>
</feature>
<feature type="transmembrane region" description="Helical" evidence="5">
    <location>
        <begin position="133"/>
        <end position="152"/>
    </location>
</feature>
<dbReference type="Pfam" id="PF04932">
    <property type="entry name" value="Wzy_C"/>
    <property type="match status" value="1"/>
</dbReference>
<feature type="transmembrane region" description="Helical" evidence="5">
    <location>
        <begin position="172"/>
        <end position="194"/>
    </location>
</feature>
<gene>
    <name evidence="7" type="ORF">GCM10022202_11190</name>
</gene>
<evidence type="ECO:0000259" key="6">
    <source>
        <dbReference type="Pfam" id="PF04932"/>
    </source>
</evidence>
<feature type="transmembrane region" description="Helical" evidence="5">
    <location>
        <begin position="101"/>
        <end position="121"/>
    </location>
</feature>
<feature type="transmembrane region" description="Helical" evidence="5">
    <location>
        <begin position="77"/>
        <end position="95"/>
    </location>
</feature>
<accession>A0ABP7BA62</accession>
<keyword evidence="4 5" id="KW-0472">Membrane</keyword>
<comment type="subcellular location">
    <subcellularLocation>
        <location evidence="1">Membrane</location>
        <topology evidence="1">Multi-pass membrane protein</topology>
    </subcellularLocation>
</comment>
<dbReference type="InterPro" id="IPR007016">
    <property type="entry name" value="O-antigen_ligase-rel_domated"/>
</dbReference>
<evidence type="ECO:0000313" key="7">
    <source>
        <dbReference type="EMBL" id="GAA3653073.1"/>
    </source>
</evidence>